<evidence type="ECO:0000313" key="2">
    <source>
        <dbReference type="EMBL" id="AFJ91430.1"/>
    </source>
</evidence>
<geneLocation type="plasmid" evidence="2">
    <name>pHRC017</name>
</geneLocation>
<keyword evidence="2" id="KW-0614">Plasmid</keyword>
<name>I2E1R2_RHIML</name>
<organism evidence="2">
    <name type="scientific">Rhizobium meliloti</name>
    <name type="common">Ensifer meliloti</name>
    <name type="synonym">Sinorhizobium meliloti</name>
    <dbReference type="NCBI Taxonomy" id="382"/>
    <lineage>
        <taxon>Bacteria</taxon>
        <taxon>Pseudomonadati</taxon>
        <taxon>Pseudomonadota</taxon>
        <taxon>Alphaproteobacteria</taxon>
        <taxon>Hyphomicrobiales</taxon>
        <taxon>Rhizobiaceae</taxon>
        <taxon>Sinorhizobium/Ensifer group</taxon>
        <taxon>Sinorhizobium</taxon>
    </lineage>
</organism>
<feature type="region of interest" description="Disordered" evidence="1">
    <location>
        <begin position="1"/>
        <end position="20"/>
    </location>
</feature>
<accession>I2E1R2</accession>
<feature type="compositionally biased region" description="Basic and acidic residues" evidence="1">
    <location>
        <begin position="50"/>
        <end position="64"/>
    </location>
</feature>
<proteinExistence type="predicted"/>
<dbReference type="EMBL" id="JQ665880">
    <property type="protein sequence ID" value="AFJ91430.1"/>
    <property type="molecule type" value="Genomic_DNA"/>
</dbReference>
<feature type="region of interest" description="Disordered" evidence="1">
    <location>
        <begin position="43"/>
        <end position="64"/>
    </location>
</feature>
<sequence length="107" mass="11507">MATANLADTSVMSSAKSGLANSRIEADVADQLLGALEATDIADGCQQPGRHGEVDARDREQPPDRGIIHRALGDLPIENRKIFTEPVQFAYMPLEWQSAHPQAQAGV</sequence>
<evidence type="ECO:0000256" key="1">
    <source>
        <dbReference type="SAM" id="MobiDB-lite"/>
    </source>
</evidence>
<reference evidence="2" key="1">
    <citation type="journal article" date="2012" name="Mol. Plant Microbe Interact.">
        <title>Rhizobial plasmids that cause impaired symbiotic nitrogen fixation and enhanced host invasion.</title>
        <authorList>
            <person name="Crook M.B."/>
            <person name="Lindsay D.P."/>
            <person name="Biggs M.B."/>
            <person name="Bentley J.S."/>
            <person name="Price J.C."/>
            <person name="Clement S.C."/>
            <person name="Clement M.J."/>
            <person name="Long S.R."/>
            <person name="Griffitts J.S."/>
        </authorList>
    </citation>
    <scope>NUCLEOTIDE SEQUENCE</scope>
    <source>
        <strain evidence="2">C017</strain>
        <plasmid evidence="2">pHRC017</plasmid>
    </source>
</reference>
<protein>
    <submittedName>
        <fullName evidence="2">IS116/IS110/IS902 family transposase</fullName>
    </submittedName>
</protein>
<dbReference type="AlphaFoldDB" id="I2E1R2"/>
<gene>
    <name evidence="2" type="ORF">pHRC017_0313</name>
</gene>